<comment type="similarity">
    <text evidence="1 6">Belongs to the FHY3/FAR1 family.</text>
</comment>
<dbReference type="InterPro" id="IPR007527">
    <property type="entry name" value="Znf_SWIM"/>
</dbReference>
<dbReference type="SMART" id="SM00575">
    <property type="entry name" value="ZnF_PMZ"/>
    <property type="match status" value="1"/>
</dbReference>
<evidence type="ECO:0000259" key="8">
    <source>
        <dbReference type="PROSITE" id="PS50966"/>
    </source>
</evidence>
<dbReference type="Pfam" id="PF03101">
    <property type="entry name" value="FAR1"/>
    <property type="match status" value="1"/>
</dbReference>
<comment type="subcellular location">
    <subcellularLocation>
        <location evidence="6">Nucleus</location>
    </subcellularLocation>
</comment>
<name>A0A445B0R7_ARAHY</name>
<evidence type="ECO:0000256" key="3">
    <source>
        <dbReference type="ARBA" id="ARBA00022771"/>
    </source>
</evidence>
<feature type="region of interest" description="Disordered" evidence="7">
    <location>
        <begin position="677"/>
        <end position="712"/>
    </location>
</feature>
<dbReference type="InterPro" id="IPR018289">
    <property type="entry name" value="MULE_transposase_dom"/>
</dbReference>
<dbReference type="InterPro" id="IPR006564">
    <property type="entry name" value="Znf_PMZ"/>
</dbReference>
<dbReference type="InterPro" id="IPR004330">
    <property type="entry name" value="FAR1_DNA_bnd_dom"/>
</dbReference>
<proteinExistence type="inferred from homology"/>
<dbReference type="PROSITE" id="PS50966">
    <property type="entry name" value="ZF_SWIM"/>
    <property type="match status" value="1"/>
</dbReference>
<dbReference type="PANTHER" id="PTHR31669">
    <property type="entry name" value="PROTEIN FAR1-RELATED SEQUENCE 10-RELATED"/>
    <property type="match status" value="1"/>
</dbReference>
<evidence type="ECO:0000256" key="2">
    <source>
        <dbReference type="ARBA" id="ARBA00022723"/>
    </source>
</evidence>
<comment type="caution">
    <text evidence="9">The sequence shown here is derived from an EMBL/GenBank/DDBJ whole genome shotgun (WGS) entry which is preliminary data.</text>
</comment>
<dbReference type="Pfam" id="PF04434">
    <property type="entry name" value="SWIM"/>
    <property type="match status" value="1"/>
</dbReference>
<dbReference type="GO" id="GO:0005634">
    <property type="term" value="C:nucleus"/>
    <property type="evidence" value="ECO:0007669"/>
    <property type="project" value="UniProtKB-SubCell"/>
</dbReference>
<keyword evidence="6" id="KW-0539">Nucleus</keyword>
<dbReference type="GO" id="GO:0006355">
    <property type="term" value="P:regulation of DNA-templated transcription"/>
    <property type="evidence" value="ECO:0007669"/>
    <property type="project" value="UniProtKB-UniRule"/>
</dbReference>
<comment type="function">
    <text evidence="6">Putative transcription activator involved in regulating light control of development.</text>
</comment>
<evidence type="ECO:0000313" key="9">
    <source>
        <dbReference type="EMBL" id="RYR32258.1"/>
    </source>
</evidence>
<keyword evidence="3 5" id="KW-0863">Zinc-finger</keyword>
<keyword evidence="2 6" id="KW-0479">Metal-binding</keyword>
<feature type="region of interest" description="Disordered" evidence="7">
    <location>
        <begin position="1"/>
        <end position="62"/>
    </location>
</feature>
<dbReference type="Pfam" id="PF10551">
    <property type="entry name" value="MULE"/>
    <property type="match status" value="1"/>
</dbReference>
<dbReference type="STRING" id="3818.A0A445B0R7"/>
<dbReference type="AlphaFoldDB" id="A0A445B0R7"/>
<dbReference type="InterPro" id="IPR031052">
    <property type="entry name" value="FHY3/FAR1"/>
</dbReference>
<dbReference type="GO" id="GO:0008270">
    <property type="term" value="F:zinc ion binding"/>
    <property type="evidence" value="ECO:0007669"/>
    <property type="project" value="UniProtKB-UniRule"/>
</dbReference>
<feature type="compositionally biased region" description="Low complexity" evidence="7">
    <location>
        <begin position="42"/>
        <end position="57"/>
    </location>
</feature>
<reference evidence="9 10" key="1">
    <citation type="submission" date="2019-01" db="EMBL/GenBank/DDBJ databases">
        <title>Sequencing of cultivated peanut Arachis hypogaea provides insights into genome evolution and oil improvement.</title>
        <authorList>
            <person name="Chen X."/>
        </authorList>
    </citation>
    <scope>NUCLEOTIDE SEQUENCE [LARGE SCALE GENOMIC DNA]</scope>
    <source>
        <strain evidence="10">cv. Fuhuasheng</strain>
        <tissue evidence="9">Leaves</tissue>
    </source>
</reference>
<evidence type="ECO:0000313" key="10">
    <source>
        <dbReference type="Proteomes" id="UP000289738"/>
    </source>
</evidence>
<accession>A0A445B0R7</accession>
<evidence type="ECO:0000256" key="4">
    <source>
        <dbReference type="ARBA" id="ARBA00022833"/>
    </source>
</evidence>
<dbReference type="Proteomes" id="UP000289738">
    <property type="component" value="Chromosome A10"/>
</dbReference>
<evidence type="ECO:0000256" key="1">
    <source>
        <dbReference type="ARBA" id="ARBA00005889"/>
    </source>
</evidence>
<feature type="domain" description="SWIM-type" evidence="8">
    <location>
        <begin position="570"/>
        <end position="602"/>
    </location>
</feature>
<keyword evidence="10" id="KW-1185">Reference proteome</keyword>
<sequence>MRHRNVPQSMDLEMEATGFESEEEEEEEDDEDDEEEQHPQTNNNYNNPSSSNSNPNSTTEPYIGMEFDSELSARAFYNAYARRIGFSTRVSVCLRSRKDSSVIRRRVVCSREGFRRNPENHDPKRHRSVTRVGCKAQITVKKKGPLGKWYISKFIKDHNHDLVPPDRVHCLRSHRRVNGAARSLIDTLHAAGMGAAEVMTVLIKESGGIDNVGFTKVDCQNYMTSSSKRSLGSGNQLVFDFLKKMSEEDPSGFFYSFQGDSESSSGNIFWADGNARRNYEYFGDAVVFDMAYRRGRYKVPFAPFTGWNHHGQPVLFGCALMLNESEASFVWLFTTWLQAMYGRHPVSITTDQDRIIHSAVLQVFPDTRHRFSKWDVFGEVQERLIDVCGVHPEFESEFRRCVNSAETVDEFESSWKFLVGRYELLDNEWLQLMYRNRHQWVPVYLRDTFFGDLSAIHGSDTSSSYFDGFINATTTVQTLIKQYEKGVADRYEKEVKEDYDTLNTAPILRTPSPMEKQAAGLYTRKIFARFQEELVETLAYAATLMDDARSQATYRVAKYGEENRAHFVRFNVFRKKASCSCQMFEFAGLVCRHILAVFRVINILTLPSHYILKRWTRNAKSILLDKGARELQNSLEECYSSRYDSLSREIMSYVEMGAESSDTYSVALNGLREAAKKVADAKKPRPAPVQSTSDNNENHESSQSSDTDQDKKIQELTTELEGARQRCESYRQNLFGLLKNMEEQKLKISVKAQSVRLNLGSELVAEETIADPKLYLRVEI</sequence>
<keyword evidence="4 6" id="KW-0862">Zinc</keyword>
<evidence type="ECO:0000256" key="6">
    <source>
        <dbReference type="RuleBase" id="RU367018"/>
    </source>
</evidence>
<organism evidence="9 10">
    <name type="scientific">Arachis hypogaea</name>
    <name type="common">Peanut</name>
    <dbReference type="NCBI Taxonomy" id="3818"/>
    <lineage>
        <taxon>Eukaryota</taxon>
        <taxon>Viridiplantae</taxon>
        <taxon>Streptophyta</taxon>
        <taxon>Embryophyta</taxon>
        <taxon>Tracheophyta</taxon>
        <taxon>Spermatophyta</taxon>
        <taxon>Magnoliopsida</taxon>
        <taxon>eudicotyledons</taxon>
        <taxon>Gunneridae</taxon>
        <taxon>Pentapetalae</taxon>
        <taxon>rosids</taxon>
        <taxon>fabids</taxon>
        <taxon>Fabales</taxon>
        <taxon>Fabaceae</taxon>
        <taxon>Papilionoideae</taxon>
        <taxon>50 kb inversion clade</taxon>
        <taxon>dalbergioids sensu lato</taxon>
        <taxon>Dalbergieae</taxon>
        <taxon>Pterocarpus clade</taxon>
        <taxon>Arachis</taxon>
    </lineage>
</organism>
<dbReference type="EMBL" id="SDMP01000010">
    <property type="protein sequence ID" value="RYR32258.1"/>
    <property type="molecule type" value="Genomic_DNA"/>
</dbReference>
<protein>
    <recommendedName>
        <fullName evidence="6">Protein FAR1-RELATED SEQUENCE</fullName>
    </recommendedName>
</protein>
<feature type="compositionally biased region" description="Acidic residues" evidence="7">
    <location>
        <begin position="20"/>
        <end position="36"/>
    </location>
</feature>
<evidence type="ECO:0000256" key="7">
    <source>
        <dbReference type="SAM" id="MobiDB-lite"/>
    </source>
</evidence>
<dbReference type="PANTHER" id="PTHR31669:SF225">
    <property type="entry name" value="OS03G0655600 PROTEIN"/>
    <property type="match status" value="1"/>
</dbReference>
<gene>
    <name evidence="9" type="ORF">Ahy_A10g046840</name>
</gene>
<evidence type="ECO:0000256" key="5">
    <source>
        <dbReference type="PROSITE-ProRule" id="PRU00325"/>
    </source>
</evidence>